<dbReference type="EMBL" id="KN831956">
    <property type="protein sequence ID" value="KIO08767.1"/>
    <property type="molecule type" value="Genomic_DNA"/>
</dbReference>
<proteinExistence type="predicted"/>
<sequence length="88" mass="10273">HKSIQINYTSYNCCRAQDSLNPHTHADIMVLAHEDECLDQDGLAPHPYWYAHIIGIFHTTVRYCGMDSTNTSPQCIDFLWVRWYARDT</sequence>
<dbReference type="InParanoid" id="A0A0C3KGN8"/>
<keyword evidence="2" id="KW-1185">Reference proteome</keyword>
<gene>
    <name evidence="1" type="ORF">M404DRAFT_133050</name>
</gene>
<dbReference type="Proteomes" id="UP000054217">
    <property type="component" value="Unassembled WGS sequence"/>
</dbReference>
<reference evidence="2" key="2">
    <citation type="submission" date="2015-01" db="EMBL/GenBank/DDBJ databases">
        <title>Evolutionary Origins and Diversification of the Mycorrhizal Mutualists.</title>
        <authorList>
            <consortium name="DOE Joint Genome Institute"/>
            <consortium name="Mycorrhizal Genomics Consortium"/>
            <person name="Kohler A."/>
            <person name="Kuo A."/>
            <person name="Nagy L.G."/>
            <person name="Floudas D."/>
            <person name="Copeland A."/>
            <person name="Barry K.W."/>
            <person name="Cichocki N."/>
            <person name="Veneault-Fourrey C."/>
            <person name="LaButti K."/>
            <person name="Lindquist E.A."/>
            <person name="Lipzen A."/>
            <person name="Lundell T."/>
            <person name="Morin E."/>
            <person name="Murat C."/>
            <person name="Riley R."/>
            <person name="Ohm R."/>
            <person name="Sun H."/>
            <person name="Tunlid A."/>
            <person name="Henrissat B."/>
            <person name="Grigoriev I.V."/>
            <person name="Hibbett D.S."/>
            <person name="Martin F."/>
        </authorList>
    </citation>
    <scope>NUCLEOTIDE SEQUENCE [LARGE SCALE GENOMIC DNA]</scope>
    <source>
        <strain evidence="2">Marx 270</strain>
    </source>
</reference>
<organism evidence="1 2">
    <name type="scientific">Pisolithus tinctorius Marx 270</name>
    <dbReference type="NCBI Taxonomy" id="870435"/>
    <lineage>
        <taxon>Eukaryota</taxon>
        <taxon>Fungi</taxon>
        <taxon>Dikarya</taxon>
        <taxon>Basidiomycota</taxon>
        <taxon>Agaricomycotina</taxon>
        <taxon>Agaricomycetes</taxon>
        <taxon>Agaricomycetidae</taxon>
        <taxon>Boletales</taxon>
        <taxon>Sclerodermatineae</taxon>
        <taxon>Pisolithaceae</taxon>
        <taxon>Pisolithus</taxon>
    </lineage>
</organism>
<dbReference type="AlphaFoldDB" id="A0A0C3KGN8"/>
<evidence type="ECO:0000313" key="1">
    <source>
        <dbReference type="EMBL" id="KIO08767.1"/>
    </source>
</evidence>
<name>A0A0C3KGN8_PISTI</name>
<protein>
    <submittedName>
        <fullName evidence="1">Uncharacterized protein</fullName>
    </submittedName>
</protein>
<dbReference type="HOGENOM" id="CLU_002498_7_0_1"/>
<dbReference type="OrthoDB" id="2692094at2759"/>
<accession>A0A0C3KGN8</accession>
<evidence type="ECO:0000313" key="2">
    <source>
        <dbReference type="Proteomes" id="UP000054217"/>
    </source>
</evidence>
<reference evidence="1 2" key="1">
    <citation type="submission" date="2014-04" db="EMBL/GenBank/DDBJ databases">
        <authorList>
            <consortium name="DOE Joint Genome Institute"/>
            <person name="Kuo A."/>
            <person name="Kohler A."/>
            <person name="Costa M.D."/>
            <person name="Nagy L.G."/>
            <person name="Floudas D."/>
            <person name="Copeland A."/>
            <person name="Barry K.W."/>
            <person name="Cichocki N."/>
            <person name="Veneault-Fourrey C."/>
            <person name="LaButti K."/>
            <person name="Lindquist E.A."/>
            <person name="Lipzen A."/>
            <person name="Lundell T."/>
            <person name="Morin E."/>
            <person name="Murat C."/>
            <person name="Sun H."/>
            <person name="Tunlid A."/>
            <person name="Henrissat B."/>
            <person name="Grigoriev I.V."/>
            <person name="Hibbett D.S."/>
            <person name="Martin F."/>
            <person name="Nordberg H.P."/>
            <person name="Cantor M.N."/>
            <person name="Hua S.X."/>
        </authorList>
    </citation>
    <scope>NUCLEOTIDE SEQUENCE [LARGE SCALE GENOMIC DNA]</scope>
    <source>
        <strain evidence="1 2">Marx 270</strain>
    </source>
</reference>
<dbReference type="STRING" id="870435.A0A0C3KGN8"/>
<feature type="non-terminal residue" evidence="1">
    <location>
        <position position="1"/>
    </location>
</feature>